<dbReference type="Pfam" id="PF07721">
    <property type="entry name" value="TPR_4"/>
    <property type="match status" value="1"/>
</dbReference>
<feature type="repeat" description="TPR" evidence="3">
    <location>
        <begin position="624"/>
        <end position="657"/>
    </location>
</feature>
<accession>A0A285JMA1</accession>
<dbReference type="Pfam" id="PF13424">
    <property type="entry name" value="TPR_12"/>
    <property type="match status" value="1"/>
</dbReference>
<dbReference type="EMBL" id="OBDY01000022">
    <property type="protein sequence ID" value="SNY61388.1"/>
    <property type="molecule type" value="Genomic_DNA"/>
</dbReference>
<dbReference type="Proteomes" id="UP000219612">
    <property type="component" value="Unassembled WGS sequence"/>
</dbReference>
<evidence type="ECO:0000256" key="1">
    <source>
        <dbReference type="ARBA" id="ARBA00022737"/>
    </source>
</evidence>
<feature type="repeat" description="TPR" evidence="3">
    <location>
        <begin position="555"/>
        <end position="588"/>
    </location>
</feature>
<dbReference type="InterPro" id="IPR011990">
    <property type="entry name" value="TPR-like_helical_dom_sf"/>
</dbReference>
<evidence type="ECO:0000256" key="4">
    <source>
        <dbReference type="SAM" id="Phobius"/>
    </source>
</evidence>
<dbReference type="SUPFAM" id="SSF48452">
    <property type="entry name" value="TPR-like"/>
    <property type="match status" value="2"/>
</dbReference>
<evidence type="ECO:0000256" key="3">
    <source>
        <dbReference type="PROSITE-ProRule" id="PRU00339"/>
    </source>
</evidence>
<evidence type="ECO:0000256" key="2">
    <source>
        <dbReference type="ARBA" id="ARBA00022803"/>
    </source>
</evidence>
<dbReference type="Gene3D" id="1.25.40.10">
    <property type="entry name" value="Tetratricopeptide repeat domain"/>
    <property type="match status" value="4"/>
</dbReference>
<dbReference type="GO" id="GO:0042802">
    <property type="term" value="F:identical protein binding"/>
    <property type="evidence" value="ECO:0007669"/>
    <property type="project" value="InterPro"/>
</dbReference>
<keyword evidence="4" id="KW-0812">Transmembrane</keyword>
<feature type="repeat" description="TPR" evidence="3">
    <location>
        <begin position="832"/>
        <end position="865"/>
    </location>
</feature>
<organism evidence="5 6">
    <name type="scientific">Paractinoplanes atraurantiacus</name>
    <dbReference type="NCBI Taxonomy" id="1036182"/>
    <lineage>
        <taxon>Bacteria</taxon>
        <taxon>Bacillati</taxon>
        <taxon>Actinomycetota</taxon>
        <taxon>Actinomycetes</taxon>
        <taxon>Micromonosporales</taxon>
        <taxon>Micromonosporaceae</taxon>
        <taxon>Paractinoplanes</taxon>
    </lineage>
</organism>
<dbReference type="RefSeq" id="WP_097326360.1">
    <property type="nucleotide sequence ID" value="NZ_OBDY01000022.1"/>
</dbReference>
<feature type="transmembrane region" description="Helical" evidence="4">
    <location>
        <begin position="50"/>
        <end position="77"/>
    </location>
</feature>
<proteinExistence type="predicted"/>
<keyword evidence="4" id="KW-0472">Membrane</keyword>
<dbReference type="OrthoDB" id="3273071at2"/>
<gene>
    <name evidence="5" type="ORF">SAMN05421748_122155</name>
</gene>
<dbReference type="PANTHER" id="PTHR12558:SF13">
    <property type="entry name" value="CELL DIVISION CYCLE PROTEIN 27 HOMOLOG"/>
    <property type="match status" value="1"/>
</dbReference>
<dbReference type="Pfam" id="PF13432">
    <property type="entry name" value="TPR_16"/>
    <property type="match status" value="3"/>
</dbReference>
<keyword evidence="1" id="KW-0677">Repeat</keyword>
<dbReference type="PROSITE" id="PS50005">
    <property type="entry name" value="TPR"/>
    <property type="match status" value="10"/>
</dbReference>
<feature type="repeat" description="TPR" evidence="3">
    <location>
        <begin position="340"/>
        <end position="373"/>
    </location>
</feature>
<reference evidence="5 6" key="1">
    <citation type="submission" date="2017-09" db="EMBL/GenBank/DDBJ databases">
        <authorList>
            <person name="Ehlers B."/>
            <person name="Leendertz F.H."/>
        </authorList>
    </citation>
    <scope>NUCLEOTIDE SEQUENCE [LARGE SCALE GENOMIC DNA]</scope>
    <source>
        <strain evidence="5 6">CGMCC 4.6857</strain>
    </source>
</reference>
<sequence>MVGLDRDTLRWVRRGRLLVRTTVALLAVVGLFAVLAVLTDEQRRDGLGQFRAAGLALLQVAGILLLLLLVVGLIIWLSQPMGMAFENVTGDQQFDSVTLAQSIAGELQRIEAVHAAEARPQKHRSALPSVSLQPAVLSRREIMAPGVRAPLAPSGRADAVAAIGTIDVAGASLPVGSMLVAVKQLWPLPRSGAAVTGRLYRRDETLTLTVHVRRTRKSAPYEFTVTAPPGEAWQSFHQLVVEAASRLAYELSPADMGISSSGFHHLTRALGFYHDFQRIDDRAALQAAVSEAGEIPEGDNRQPDVRGLVYNLGVRCLQIGRLDQAERLLLRARRSDPSDAIICNAVGMLYFEQRRFADARETLQIATRLKPSELWDRLSRDEYAYAPWNQLGNTYVELADYAKAIEAYSRAVERPKAWAAPHSGLGNAYLQQHRWDDAEREYGAALAIDRASAHARCGLGNLEARRGRYQTAFDHYNEALRHDGQFAQAWNGLGEVHAALGRYTEAVAAHERAIELHPDDPYTLSSLGDTYRQQGELDRARETLESALRIDDSAAYVWRNLGELHLRRGAPAEAVQAFEEAVRRDPRDAVAWDGRARAARALDDGGEMERESLWQAAEENPMEPWGWNQLGDAYRRAHMHQESLHAHERALSRDPENSYALDGIGKALLALGELGLARKMHEVARGINPADAYASHGIANVLMARGDYAASIAANEEALRTSEHAAYARNGIGDAYERMRSYVDATRYFSETVERDGDDIAAVAYAYDGLARVALAQGRYPAALDALQKARDRQPRLAFPLITLGHIYLAQGTYDEAVEAYRQALVLEEARLDAWDGLGRAYVWQGDFATASETYRKAMTDHRDDGRLSLGAADVTLRRVVAGSEGGSLDEAVKGYDVAMGLAPASALVAQVRLAVIAAHREEPEVARQHAEAALRDFGTCWRLRPMPDFDLLELRALALLIAGDPGEAEAARAKAQANMPVGGRFDSVRVGVYDLLSDERVEGFAAFADLIPRGPELTERAPA</sequence>
<feature type="repeat" description="TPR" evidence="3">
    <location>
        <begin position="453"/>
        <end position="486"/>
    </location>
</feature>
<evidence type="ECO:0000313" key="5">
    <source>
        <dbReference type="EMBL" id="SNY61388.1"/>
    </source>
</evidence>
<feature type="repeat" description="TPR" evidence="3">
    <location>
        <begin position="487"/>
        <end position="520"/>
    </location>
</feature>
<dbReference type="Pfam" id="PF13414">
    <property type="entry name" value="TPR_11"/>
    <property type="match status" value="1"/>
</dbReference>
<dbReference type="InterPro" id="IPR011717">
    <property type="entry name" value="TPR-4"/>
</dbReference>
<keyword evidence="2 3" id="KW-0802">TPR repeat</keyword>
<name>A0A285JMA1_9ACTN</name>
<protein>
    <submittedName>
        <fullName evidence="5">Tfp pilus assembly protein PilF</fullName>
    </submittedName>
</protein>
<keyword evidence="6" id="KW-1185">Reference proteome</keyword>
<feature type="repeat" description="TPR" evidence="3">
    <location>
        <begin position="521"/>
        <end position="554"/>
    </location>
</feature>
<dbReference type="AlphaFoldDB" id="A0A285JMA1"/>
<keyword evidence="4" id="KW-1133">Transmembrane helix</keyword>
<dbReference type="Pfam" id="PF07719">
    <property type="entry name" value="TPR_2"/>
    <property type="match status" value="1"/>
</dbReference>
<dbReference type="PANTHER" id="PTHR12558">
    <property type="entry name" value="CELL DIVISION CYCLE 16,23,27"/>
    <property type="match status" value="1"/>
</dbReference>
<dbReference type="Pfam" id="PF13181">
    <property type="entry name" value="TPR_8"/>
    <property type="match status" value="1"/>
</dbReference>
<evidence type="ECO:0000313" key="6">
    <source>
        <dbReference type="Proteomes" id="UP000219612"/>
    </source>
</evidence>
<feature type="repeat" description="TPR" evidence="3">
    <location>
        <begin position="385"/>
        <end position="418"/>
    </location>
</feature>
<feature type="repeat" description="TPR" evidence="3">
    <location>
        <begin position="764"/>
        <end position="797"/>
    </location>
</feature>
<dbReference type="InterPro" id="IPR013105">
    <property type="entry name" value="TPR_2"/>
</dbReference>
<dbReference type="InterPro" id="IPR019734">
    <property type="entry name" value="TPR_rpt"/>
</dbReference>
<dbReference type="PROSITE" id="PS50293">
    <property type="entry name" value="TPR_REGION"/>
    <property type="match status" value="3"/>
</dbReference>
<dbReference type="SMART" id="SM00028">
    <property type="entry name" value="TPR"/>
    <property type="match status" value="15"/>
</dbReference>
<feature type="transmembrane region" description="Helical" evidence="4">
    <location>
        <begin position="17"/>
        <end position="38"/>
    </location>
</feature>
<feature type="repeat" description="TPR" evidence="3">
    <location>
        <begin position="798"/>
        <end position="831"/>
    </location>
</feature>